<dbReference type="InterPro" id="IPR044068">
    <property type="entry name" value="CB"/>
</dbReference>
<dbReference type="EMBL" id="CP158490">
    <property type="protein sequence ID" value="XBY25699.1"/>
    <property type="molecule type" value="Genomic_DNA"/>
</dbReference>
<gene>
    <name evidence="7" type="ORF">ABCR88_07665</name>
</gene>
<name>A0AAU7WZI3_9PSED</name>
<keyword evidence="1" id="KW-0229">DNA integration</keyword>
<dbReference type="GO" id="GO:0015074">
    <property type="term" value="P:DNA integration"/>
    <property type="evidence" value="ECO:0007669"/>
    <property type="project" value="UniProtKB-KW"/>
</dbReference>
<dbReference type="AlphaFoldDB" id="A0AAU7WZI3"/>
<dbReference type="InterPro" id="IPR010998">
    <property type="entry name" value="Integrase_recombinase_N"/>
</dbReference>
<dbReference type="Pfam" id="PF00589">
    <property type="entry name" value="Phage_integrase"/>
    <property type="match status" value="1"/>
</dbReference>
<dbReference type="PANTHER" id="PTHR30349:SF36">
    <property type="entry name" value="PROPHAGE INTEGRASE INTR-RELATED"/>
    <property type="match status" value="1"/>
</dbReference>
<dbReference type="PROSITE" id="PS51898">
    <property type="entry name" value="TYR_RECOMBINASE"/>
    <property type="match status" value="1"/>
</dbReference>
<accession>A0AAU7WZI3</accession>
<dbReference type="PANTHER" id="PTHR30349">
    <property type="entry name" value="PHAGE INTEGRASE-RELATED"/>
    <property type="match status" value="1"/>
</dbReference>
<dbReference type="Gene3D" id="1.10.150.130">
    <property type="match status" value="1"/>
</dbReference>
<keyword evidence="3" id="KW-0233">DNA recombination</keyword>
<reference evidence="7" key="1">
    <citation type="submission" date="2024-06" db="EMBL/GenBank/DDBJ databases">
        <authorList>
            <person name="Wu L."/>
        </authorList>
    </citation>
    <scope>NUCLEOTIDE SEQUENCE</scope>
    <source>
        <strain evidence="7">W17</strain>
    </source>
</reference>
<dbReference type="InterPro" id="IPR011010">
    <property type="entry name" value="DNA_brk_join_enz"/>
</dbReference>
<keyword evidence="2 4" id="KW-0238">DNA-binding</keyword>
<evidence type="ECO:0000256" key="3">
    <source>
        <dbReference type="ARBA" id="ARBA00023172"/>
    </source>
</evidence>
<protein>
    <submittedName>
        <fullName evidence="7">DUF3596 domain-containing protein</fullName>
    </submittedName>
</protein>
<dbReference type="SUPFAM" id="SSF56349">
    <property type="entry name" value="DNA breaking-rejoining enzymes"/>
    <property type="match status" value="1"/>
</dbReference>
<dbReference type="InterPro" id="IPR002104">
    <property type="entry name" value="Integrase_catalytic"/>
</dbReference>
<evidence type="ECO:0000256" key="4">
    <source>
        <dbReference type="PROSITE-ProRule" id="PRU01248"/>
    </source>
</evidence>
<feature type="domain" description="Core-binding (CB)" evidence="6">
    <location>
        <begin position="86"/>
        <end position="167"/>
    </location>
</feature>
<dbReference type="InterPro" id="IPR013762">
    <property type="entry name" value="Integrase-like_cat_sf"/>
</dbReference>
<dbReference type="Pfam" id="PF12167">
    <property type="entry name" value="Arm-DNA-bind_2"/>
    <property type="match status" value="1"/>
</dbReference>
<sequence>MKGKMPTGVEMNGKQLRIVFMLHGQRCREPLPGIVAVNKASIAYADNKRRTILTEIKEGRFDYAAHFPDSPRAAMFSGTGGHSTKRTVQEGIDRWLEVQRALRASSTVANYASKSKHVGVKFGKRRIVDISKSDIELFQAQLLKQGLSPKTVNDIFTVVRGVWADAFGDGILKSNPLERISNVGTDSDSEHADPFSREEIELIATGDPERLEDARMLAFNCWTGLSMSEIIALALEDVDLVAGTVHVRRALVVGEFKVPKERSRIRIVELIDPALDLMREIVAAAQTAPAVEIKVMQRDNITAKKQKVRFLFRNSRSTALWNGKTLSKWFTAHLKKLGVRHRGANQCRHTFASQMLSSYVPVEWVARQLGHADTTMVRKHYGRWIPKDTKSMAGIVSKMLGFREDPTTA</sequence>
<evidence type="ECO:0000259" key="5">
    <source>
        <dbReference type="PROSITE" id="PS51898"/>
    </source>
</evidence>
<evidence type="ECO:0000259" key="6">
    <source>
        <dbReference type="PROSITE" id="PS51900"/>
    </source>
</evidence>
<evidence type="ECO:0000256" key="2">
    <source>
        <dbReference type="ARBA" id="ARBA00023125"/>
    </source>
</evidence>
<dbReference type="InterPro" id="IPR050090">
    <property type="entry name" value="Tyrosine_recombinase_XerCD"/>
</dbReference>
<organism evidence="7">
    <name type="scientific">Pseudomonas sp. W17</name>
    <dbReference type="NCBI Taxonomy" id="3144407"/>
    <lineage>
        <taxon>Bacteria</taxon>
        <taxon>Pseudomonadati</taxon>
        <taxon>Pseudomonadota</taxon>
        <taxon>Gammaproteobacteria</taxon>
        <taxon>Pseudomonadales</taxon>
        <taxon>Pseudomonadaceae</taxon>
        <taxon>Pseudomonas</taxon>
    </lineage>
</organism>
<dbReference type="RefSeq" id="WP_350404319.1">
    <property type="nucleotide sequence ID" value="NZ_CP158490.1"/>
</dbReference>
<feature type="domain" description="Tyr recombinase" evidence="5">
    <location>
        <begin position="190"/>
        <end position="394"/>
    </location>
</feature>
<dbReference type="PROSITE" id="PS51900">
    <property type="entry name" value="CB"/>
    <property type="match status" value="1"/>
</dbReference>
<dbReference type="GO" id="GO:0003677">
    <property type="term" value="F:DNA binding"/>
    <property type="evidence" value="ECO:0007669"/>
    <property type="project" value="UniProtKB-UniRule"/>
</dbReference>
<proteinExistence type="predicted"/>
<dbReference type="CDD" id="cd01189">
    <property type="entry name" value="INT_ICEBs1_C_like"/>
    <property type="match status" value="1"/>
</dbReference>
<dbReference type="InterPro" id="IPR022000">
    <property type="entry name" value="Min27-like_integrase_DNA_bind"/>
</dbReference>
<evidence type="ECO:0000256" key="1">
    <source>
        <dbReference type="ARBA" id="ARBA00022908"/>
    </source>
</evidence>
<dbReference type="GO" id="GO:0006310">
    <property type="term" value="P:DNA recombination"/>
    <property type="evidence" value="ECO:0007669"/>
    <property type="project" value="UniProtKB-KW"/>
</dbReference>
<dbReference type="Gene3D" id="1.10.443.10">
    <property type="entry name" value="Intergrase catalytic core"/>
    <property type="match status" value="1"/>
</dbReference>
<evidence type="ECO:0000313" key="7">
    <source>
        <dbReference type="EMBL" id="XBY25699.1"/>
    </source>
</evidence>